<dbReference type="STRING" id="50990.A0A4Y7Q7Q2"/>
<evidence type="ECO:0000259" key="7">
    <source>
        <dbReference type="Pfam" id="PF09759"/>
    </source>
</evidence>
<evidence type="ECO:0000256" key="6">
    <source>
        <dbReference type="ARBA" id="ARBA00044805"/>
    </source>
</evidence>
<evidence type="ECO:0000256" key="3">
    <source>
        <dbReference type="ARBA" id="ARBA00023306"/>
    </source>
</evidence>
<evidence type="ECO:0000256" key="4">
    <source>
        <dbReference type="ARBA" id="ARBA00044746"/>
    </source>
</evidence>
<gene>
    <name evidence="8" type="ORF">BD410DRAFT_838701</name>
</gene>
<keyword evidence="9" id="KW-1185">Reference proteome</keyword>
<evidence type="ECO:0000313" key="9">
    <source>
        <dbReference type="Proteomes" id="UP000294933"/>
    </source>
</evidence>
<dbReference type="SUPFAM" id="SSF48371">
    <property type="entry name" value="ARM repeat"/>
    <property type="match status" value="2"/>
</dbReference>
<dbReference type="GO" id="GO:0051301">
    <property type="term" value="P:cell division"/>
    <property type="evidence" value="ECO:0007669"/>
    <property type="project" value="UniProtKB-KW"/>
</dbReference>
<protein>
    <recommendedName>
        <fullName evidence="5">Ataxin-10 homolog</fullName>
    </recommendedName>
    <alternativeName>
        <fullName evidence="6">Copper transport protein 86</fullName>
    </alternativeName>
</protein>
<dbReference type="InterPro" id="IPR051374">
    <property type="entry name" value="Ataxin-10/CTR86_families"/>
</dbReference>
<dbReference type="OrthoDB" id="379794at2759"/>
<dbReference type="InterPro" id="IPR011989">
    <property type="entry name" value="ARM-like"/>
</dbReference>
<proteinExistence type="inferred from homology"/>
<dbReference type="AlphaFoldDB" id="A0A4Y7Q7Q2"/>
<comment type="function">
    <text evidence="4">May play a role in the regulation of cytokinesis.</text>
</comment>
<accession>A0A4Y7Q7Q2</accession>
<dbReference type="PANTHER" id="PTHR13255">
    <property type="entry name" value="ATAXIN-10"/>
    <property type="match status" value="1"/>
</dbReference>
<dbReference type="EMBL" id="ML170169">
    <property type="protein sequence ID" value="TDL23683.1"/>
    <property type="molecule type" value="Genomic_DNA"/>
</dbReference>
<reference evidence="8 9" key="1">
    <citation type="submission" date="2018-06" db="EMBL/GenBank/DDBJ databases">
        <title>A transcriptomic atlas of mushroom development highlights an independent origin of complex multicellularity.</title>
        <authorList>
            <consortium name="DOE Joint Genome Institute"/>
            <person name="Krizsan K."/>
            <person name="Almasi E."/>
            <person name="Merenyi Z."/>
            <person name="Sahu N."/>
            <person name="Viragh M."/>
            <person name="Koszo T."/>
            <person name="Mondo S."/>
            <person name="Kiss B."/>
            <person name="Balint B."/>
            <person name="Kues U."/>
            <person name="Barry K."/>
            <person name="Hegedus J.C."/>
            <person name="Henrissat B."/>
            <person name="Johnson J."/>
            <person name="Lipzen A."/>
            <person name="Ohm R."/>
            <person name="Nagy I."/>
            <person name="Pangilinan J."/>
            <person name="Yan J."/>
            <person name="Xiong Y."/>
            <person name="Grigoriev I.V."/>
            <person name="Hibbett D.S."/>
            <person name="Nagy L.G."/>
        </authorList>
    </citation>
    <scope>NUCLEOTIDE SEQUENCE [LARGE SCALE GENOMIC DNA]</scope>
    <source>
        <strain evidence="8 9">SZMC22713</strain>
    </source>
</reference>
<keyword evidence="3" id="KW-0131">Cell cycle</keyword>
<evidence type="ECO:0000256" key="1">
    <source>
        <dbReference type="ARBA" id="ARBA00008384"/>
    </source>
</evidence>
<sequence length="492" mass="54809">MNLEAINQASLLLVQPEMRQIFAGSDLLIWDALSELWKILSTTDCASSEEQTHVEEVILCIARFTRNVVAGEKRNQSRVFANEPNIRHLLHKYTAFSQSQEPNSIPIARMLIQCLSNLVTSNENLISRLWETYMNLPDELNILIRTLALQDNRAVSSALVLILNCVVGDRQRLETLTRTPTGIRTCITLLDRISSLIDCDEESEDGKTFEIAFRIFEQILDANLGSTLLDILKIDGESTTPHQVTFLKVLDSYALQDRSKAFQCVDMLSSTTALFFDLSCHAQASIRRIAGPSNEESDTTGNAPIQEIDLILPKVCEAIILVAQFFCTVTLAEEESQNIPLTLSPKKILIEAVGASDQGLIEDLIGLLRSLDKFIPRIALGRVIGGDGRLSTDSPDLSGFNYLKRDLVRLLGILCFDSRSVQNRVRTCDGIPIAMNLCVLDERNPYLREHALFTLRNILHGNLENQAVVDAIKPMGAWDDNGALRDSVGTRK</sequence>
<dbReference type="GO" id="GO:0005829">
    <property type="term" value="C:cytosol"/>
    <property type="evidence" value="ECO:0007669"/>
    <property type="project" value="TreeGrafter"/>
</dbReference>
<feature type="domain" description="Ataxin-10" evidence="7">
    <location>
        <begin position="403"/>
        <end position="485"/>
    </location>
</feature>
<comment type="similarity">
    <text evidence="1">Belongs to the ataxin-10 family.</text>
</comment>
<dbReference type="Pfam" id="PF09759">
    <property type="entry name" value="Atx10homo_assoc"/>
    <property type="match status" value="1"/>
</dbReference>
<dbReference type="Proteomes" id="UP000294933">
    <property type="component" value="Unassembled WGS sequence"/>
</dbReference>
<organism evidence="8 9">
    <name type="scientific">Rickenella mellea</name>
    <dbReference type="NCBI Taxonomy" id="50990"/>
    <lineage>
        <taxon>Eukaryota</taxon>
        <taxon>Fungi</taxon>
        <taxon>Dikarya</taxon>
        <taxon>Basidiomycota</taxon>
        <taxon>Agaricomycotina</taxon>
        <taxon>Agaricomycetes</taxon>
        <taxon>Hymenochaetales</taxon>
        <taxon>Rickenellaceae</taxon>
        <taxon>Rickenella</taxon>
    </lineage>
</organism>
<evidence type="ECO:0000313" key="8">
    <source>
        <dbReference type="EMBL" id="TDL23683.1"/>
    </source>
</evidence>
<evidence type="ECO:0000256" key="2">
    <source>
        <dbReference type="ARBA" id="ARBA00022618"/>
    </source>
</evidence>
<dbReference type="VEuPathDB" id="FungiDB:BD410DRAFT_838701"/>
<dbReference type="InterPro" id="IPR016024">
    <property type="entry name" value="ARM-type_fold"/>
</dbReference>
<keyword evidence="2" id="KW-0132">Cell division</keyword>
<evidence type="ECO:0000256" key="5">
    <source>
        <dbReference type="ARBA" id="ARBA00044801"/>
    </source>
</evidence>
<dbReference type="Gene3D" id="1.25.10.10">
    <property type="entry name" value="Leucine-rich Repeat Variant"/>
    <property type="match status" value="1"/>
</dbReference>
<name>A0A4Y7Q7Q2_9AGAM</name>
<dbReference type="InterPro" id="IPR019156">
    <property type="entry name" value="Ataxin-10_domain"/>
</dbReference>
<dbReference type="PANTHER" id="PTHR13255:SF0">
    <property type="entry name" value="ATAXIN-10"/>
    <property type="match status" value="1"/>
</dbReference>